<dbReference type="AlphaFoldDB" id="A0AAJ1TUL0"/>
<dbReference type="EMBL" id="JAUSWL010000028">
    <property type="protein sequence ID" value="MDQ0547507.1"/>
    <property type="molecule type" value="Genomic_DNA"/>
</dbReference>
<evidence type="ECO:0000313" key="3">
    <source>
        <dbReference type="Proteomes" id="UP001223420"/>
    </source>
</evidence>
<dbReference type="Proteomes" id="UP001223420">
    <property type="component" value="Unassembled WGS sequence"/>
</dbReference>
<proteinExistence type="predicted"/>
<protein>
    <recommendedName>
        <fullName evidence="4">DUF3617 family protein</fullName>
    </recommendedName>
</protein>
<feature type="chain" id="PRO_5042477495" description="DUF3617 family protein" evidence="1">
    <location>
        <begin position="23"/>
        <end position="168"/>
    </location>
</feature>
<gene>
    <name evidence="2" type="ORF">QO001_006466</name>
</gene>
<sequence>MIKRAVATMMLVCCTGVSTAQAEAWQKLTYSDPRHPSGFTPTVVPLWRRELADKPFYQIHAARFETEGTTYLVSVAFAGGTCAMGANDRAAAAEPAMCPARVDVLRDGKVVQTVRGRVCSVAPLPEDTTANRTDTTEVKFDASSKIVSFRSRLSGKWLPTCQRQMHAH</sequence>
<accession>A0AAJ1TUL0</accession>
<organism evidence="2 3">
    <name type="scientific">Methylobacterium brachiatum</name>
    <dbReference type="NCBI Taxonomy" id="269660"/>
    <lineage>
        <taxon>Bacteria</taxon>
        <taxon>Pseudomonadati</taxon>
        <taxon>Pseudomonadota</taxon>
        <taxon>Alphaproteobacteria</taxon>
        <taxon>Hyphomicrobiales</taxon>
        <taxon>Methylobacteriaceae</taxon>
        <taxon>Methylobacterium</taxon>
    </lineage>
</organism>
<reference evidence="2" key="1">
    <citation type="submission" date="2023-07" db="EMBL/GenBank/DDBJ databases">
        <title>Genomic Encyclopedia of Type Strains, Phase IV (KMG-IV): sequencing the most valuable type-strain genomes for metagenomic binning, comparative biology and taxonomic classification.</title>
        <authorList>
            <person name="Goeker M."/>
        </authorList>
    </citation>
    <scope>NUCLEOTIDE SEQUENCE</scope>
    <source>
        <strain evidence="2">DSM 19569</strain>
    </source>
</reference>
<name>A0AAJ1TUL0_9HYPH</name>
<evidence type="ECO:0008006" key="4">
    <source>
        <dbReference type="Google" id="ProtNLM"/>
    </source>
</evidence>
<evidence type="ECO:0000256" key="1">
    <source>
        <dbReference type="SAM" id="SignalP"/>
    </source>
</evidence>
<comment type="caution">
    <text evidence="2">The sequence shown here is derived from an EMBL/GenBank/DDBJ whole genome shotgun (WGS) entry which is preliminary data.</text>
</comment>
<dbReference type="RefSeq" id="WP_230368528.1">
    <property type="nucleotide sequence ID" value="NZ_JAJALK010000032.1"/>
</dbReference>
<keyword evidence="1" id="KW-0732">Signal</keyword>
<evidence type="ECO:0000313" key="2">
    <source>
        <dbReference type="EMBL" id="MDQ0547507.1"/>
    </source>
</evidence>
<feature type="signal peptide" evidence="1">
    <location>
        <begin position="1"/>
        <end position="22"/>
    </location>
</feature>